<dbReference type="PROSITE" id="PS50994">
    <property type="entry name" value="INTEGRASE"/>
    <property type="match status" value="1"/>
</dbReference>
<dbReference type="Pfam" id="PF17917">
    <property type="entry name" value="RT_RNaseH"/>
    <property type="match status" value="1"/>
</dbReference>
<keyword evidence="1" id="KW-0808">Transferase</keyword>
<evidence type="ECO:0000256" key="1">
    <source>
        <dbReference type="ARBA" id="ARBA00022679"/>
    </source>
</evidence>
<reference evidence="9" key="1">
    <citation type="submission" date="2018-02" db="EMBL/GenBank/DDBJ databases">
        <authorList>
            <person name="Cohen D.B."/>
            <person name="Kent A.D."/>
        </authorList>
    </citation>
    <scope>NUCLEOTIDE SEQUENCE</scope>
</reference>
<dbReference type="InterPro" id="IPR043128">
    <property type="entry name" value="Rev_trsase/Diguanyl_cyclase"/>
</dbReference>
<evidence type="ECO:0000256" key="4">
    <source>
        <dbReference type="ARBA" id="ARBA00022759"/>
    </source>
</evidence>
<dbReference type="InterPro" id="IPR043502">
    <property type="entry name" value="DNA/RNA_pol_sf"/>
</dbReference>
<evidence type="ECO:0000259" key="8">
    <source>
        <dbReference type="PROSITE" id="PS50994"/>
    </source>
</evidence>
<evidence type="ECO:0000256" key="3">
    <source>
        <dbReference type="ARBA" id="ARBA00022722"/>
    </source>
</evidence>
<dbReference type="AlphaFoldDB" id="A0A2N9GI47"/>
<evidence type="ECO:0000313" key="9">
    <source>
        <dbReference type="EMBL" id="SPC99099.1"/>
    </source>
</evidence>
<feature type="chain" id="PRO_5014951673" description="Integrase catalytic domain-containing protein" evidence="7">
    <location>
        <begin position="17"/>
        <end position="492"/>
    </location>
</feature>
<dbReference type="PANTHER" id="PTHR37984">
    <property type="entry name" value="PROTEIN CBG26694"/>
    <property type="match status" value="1"/>
</dbReference>
<keyword evidence="2" id="KW-0548">Nucleotidyltransferase</keyword>
<dbReference type="SUPFAM" id="SSF53098">
    <property type="entry name" value="Ribonuclease H-like"/>
    <property type="match status" value="1"/>
</dbReference>
<organism evidence="9">
    <name type="scientific">Fagus sylvatica</name>
    <name type="common">Beechnut</name>
    <dbReference type="NCBI Taxonomy" id="28930"/>
    <lineage>
        <taxon>Eukaryota</taxon>
        <taxon>Viridiplantae</taxon>
        <taxon>Streptophyta</taxon>
        <taxon>Embryophyta</taxon>
        <taxon>Tracheophyta</taxon>
        <taxon>Spermatophyta</taxon>
        <taxon>Magnoliopsida</taxon>
        <taxon>eudicotyledons</taxon>
        <taxon>Gunneridae</taxon>
        <taxon>Pentapetalae</taxon>
        <taxon>rosids</taxon>
        <taxon>fabids</taxon>
        <taxon>Fagales</taxon>
        <taxon>Fagaceae</taxon>
        <taxon>Fagus</taxon>
    </lineage>
</organism>
<feature type="signal peptide" evidence="7">
    <location>
        <begin position="1"/>
        <end position="16"/>
    </location>
</feature>
<proteinExistence type="predicted"/>
<keyword evidence="7" id="KW-0732">Signal</keyword>
<sequence>MTSSLLFLGYVVCSEGIHVDEEKVQAILEWPAPKTAPITECMKKGKFQWGEEAEKSFALIKEKLCTAPVLALPSFEKVFEVECDASGVGIGAVLSQEKRPVAFFSEKLSESRQKWSTYNQEFYAVVRALKHWEHYLIQREFVLYTDHQALKFLNSQKHLDKMHVRWTTFLQKFPFAIRHKSGVLNRVADALSRRANLLVTLTHESGHLGRDKTISSLEERYYWPQLKRDARQYSSEVLCMSGTPRWDISFPCRKTSDASHIARLFFREVVKLHGVPQSITSDRDSKFLSHFWITLWKMFDTSLNRSTTAHPQTDGQTESLNRTLGNLIRSICGDRPKQWDYALAQAEFAYNSAVHSATGRSPFAVVYMKPPKHTVDLVQAVQAEVKQKLEQTTAKYKTAADKHRRLKLFKEGDQVLKKLNDNAYVIDLPEDMGISKAFNVADLYDYHADEPLYPELNSRSSSLQVEGTDVGQLAEDFMEQFERQKTKRAIPP</sequence>
<dbReference type="PANTHER" id="PTHR37984:SF5">
    <property type="entry name" value="PROTEIN NYNRIN-LIKE"/>
    <property type="match status" value="1"/>
</dbReference>
<keyword evidence="3" id="KW-0540">Nuclease</keyword>
<protein>
    <recommendedName>
        <fullName evidence="8">Integrase catalytic domain-containing protein</fullName>
    </recommendedName>
</protein>
<dbReference type="Pfam" id="PF17921">
    <property type="entry name" value="Integrase_H2C2"/>
    <property type="match status" value="1"/>
</dbReference>
<dbReference type="Gene3D" id="1.10.340.70">
    <property type="match status" value="1"/>
</dbReference>
<dbReference type="GO" id="GO:0003964">
    <property type="term" value="F:RNA-directed DNA polymerase activity"/>
    <property type="evidence" value="ECO:0007669"/>
    <property type="project" value="UniProtKB-KW"/>
</dbReference>
<keyword evidence="4" id="KW-0255">Endonuclease</keyword>
<gene>
    <name evidence="9" type="ORF">FSB_LOCUS26981</name>
</gene>
<feature type="domain" description="Integrase catalytic" evidence="8">
    <location>
        <begin position="254"/>
        <end position="370"/>
    </location>
</feature>
<evidence type="ECO:0000256" key="5">
    <source>
        <dbReference type="ARBA" id="ARBA00022801"/>
    </source>
</evidence>
<evidence type="ECO:0000256" key="2">
    <source>
        <dbReference type="ARBA" id="ARBA00022695"/>
    </source>
</evidence>
<evidence type="ECO:0000256" key="7">
    <source>
        <dbReference type="SAM" id="SignalP"/>
    </source>
</evidence>
<dbReference type="InterPro" id="IPR001584">
    <property type="entry name" value="Integrase_cat-core"/>
</dbReference>
<dbReference type="Gene3D" id="3.30.420.10">
    <property type="entry name" value="Ribonuclease H-like superfamily/Ribonuclease H"/>
    <property type="match status" value="1"/>
</dbReference>
<dbReference type="InterPro" id="IPR050951">
    <property type="entry name" value="Retrovirus_Pol_polyprotein"/>
</dbReference>
<name>A0A2N9GI47_FAGSY</name>
<dbReference type="InterPro" id="IPR036397">
    <property type="entry name" value="RNaseH_sf"/>
</dbReference>
<dbReference type="FunFam" id="3.10.20.370:FF:000001">
    <property type="entry name" value="Retrovirus-related Pol polyprotein from transposon 17.6-like protein"/>
    <property type="match status" value="1"/>
</dbReference>
<keyword evidence="5" id="KW-0378">Hydrolase</keyword>
<dbReference type="GO" id="GO:0015074">
    <property type="term" value="P:DNA integration"/>
    <property type="evidence" value="ECO:0007669"/>
    <property type="project" value="InterPro"/>
</dbReference>
<dbReference type="SUPFAM" id="SSF56672">
    <property type="entry name" value="DNA/RNA polymerases"/>
    <property type="match status" value="1"/>
</dbReference>
<dbReference type="InterPro" id="IPR012337">
    <property type="entry name" value="RNaseH-like_sf"/>
</dbReference>
<dbReference type="GO" id="GO:0004519">
    <property type="term" value="F:endonuclease activity"/>
    <property type="evidence" value="ECO:0007669"/>
    <property type="project" value="UniProtKB-KW"/>
</dbReference>
<accession>A0A2N9GI47</accession>
<dbReference type="CDD" id="cd09274">
    <property type="entry name" value="RNase_HI_RT_Ty3"/>
    <property type="match status" value="1"/>
</dbReference>
<dbReference type="GO" id="GO:0016787">
    <property type="term" value="F:hydrolase activity"/>
    <property type="evidence" value="ECO:0007669"/>
    <property type="project" value="UniProtKB-KW"/>
</dbReference>
<dbReference type="InterPro" id="IPR041373">
    <property type="entry name" value="RT_RNaseH"/>
</dbReference>
<keyword evidence="6" id="KW-0695">RNA-directed DNA polymerase</keyword>
<dbReference type="Gene3D" id="3.30.70.270">
    <property type="match status" value="1"/>
</dbReference>
<dbReference type="EMBL" id="OIVN01001935">
    <property type="protein sequence ID" value="SPC99099.1"/>
    <property type="molecule type" value="Genomic_DNA"/>
</dbReference>
<evidence type="ECO:0000256" key="6">
    <source>
        <dbReference type="ARBA" id="ARBA00022918"/>
    </source>
</evidence>
<dbReference type="InterPro" id="IPR041588">
    <property type="entry name" value="Integrase_H2C2"/>
</dbReference>
<dbReference type="GO" id="GO:0003676">
    <property type="term" value="F:nucleic acid binding"/>
    <property type="evidence" value="ECO:0007669"/>
    <property type="project" value="InterPro"/>
</dbReference>